<feature type="compositionally biased region" description="Basic and acidic residues" evidence="1">
    <location>
        <begin position="64"/>
        <end position="88"/>
    </location>
</feature>
<feature type="compositionally biased region" description="Low complexity" evidence="1">
    <location>
        <begin position="50"/>
        <end position="61"/>
    </location>
</feature>
<evidence type="ECO:0000313" key="2">
    <source>
        <dbReference type="EMBL" id="MCM2375170.1"/>
    </source>
</evidence>
<dbReference type="Proteomes" id="UP001202961">
    <property type="component" value="Unassembled WGS sequence"/>
</dbReference>
<protein>
    <submittedName>
        <fullName evidence="2">DUF1844 domain-containing protein</fullName>
    </submittedName>
</protein>
<accession>A0ABT0UER6</accession>
<name>A0ABT0UER6_9BACT</name>
<comment type="caution">
    <text evidence="2">The sequence shown here is derived from an EMBL/GenBank/DDBJ whole genome shotgun (WGS) entry which is preliminary data.</text>
</comment>
<dbReference type="EMBL" id="JAMQBK010000136">
    <property type="protein sequence ID" value="MCM2375170.1"/>
    <property type="molecule type" value="Genomic_DNA"/>
</dbReference>
<keyword evidence="3" id="KW-1185">Reference proteome</keyword>
<feature type="region of interest" description="Disordered" evidence="1">
    <location>
        <begin position="1"/>
        <end position="92"/>
    </location>
</feature>
<gene>
    <name evidence="2" type="ORF">NB063_31490</name>
</gene>
<sequence>MSNTHEDSESSQSSPKIIVDSDWKEQVAKEKEAAAAAASEPTDTTDETAESTPETSPPSAAVDVESKSAESKVGESKPEETPAQEKSEGQALPAPSFEVLVSMLFTQAISALGQMPNPVSGETSVDKRMAKHSIDMLDMLTEKTKGNLSEHESKMLSEALHALRMTYVSVRD</sequence>
<dbReference type="RefSeq" id="WP_250933738.1">
    <property type="nucleotide sequence ID" value="NZ_JAMQBK010000136.1"/>
</dbReference>
<evidence type="ECO:0000256" key="1">
    <source>
        <dbReference type="SAM" id="MobiDB-lite"/>
    </source>
</evidence>
<evidence type="ECO:0000313" key="3">
    <source>
        <dbReference type="Proteomes" id="UP001202961"/>
    </source>
</evidence>
<reference evidence="2 3" key="1">
    <citation type="journal article" date="2022" name="Syst. Appl. Microbiol.">
        <title>Rhodopirellula aestuarii sp. nov., a novel member of the genus Rhodopirellula isolated from brackish sediments collected in the Tagus River estuary, Portugal.</title>
        <authorList>
            <person name="Vitorino I.R."/>
            <person name="Klimek D."/>
            <person name="Calusinska M."/>
            <person name="Lobo-da-Cunha A."/>
            <person name="Vasconcelos V."/>
            <person name="Lage O.M."/>
        </authorList>
    </citation>
    <scope>NUCLEOTIDE SEQUENCE [LARGE SCALE GENOMIC DNA]</scope>
    <source>
        <strain evidence="2 3">ICT_H3.1</strain>
    </source>
</reference>
<feature type="compositionally biased region" description="Basic and acidic residues" evidence="1">
    <location>
        <begin position="19"/>
        <end position="33"/>
    </location>
</feature>
<organism evidence="2 3">
    <name type="scientific">Aporhodopirellula aestuarii</name>
    <dbReference type="NCBI Taxonomy" id="2950107"/>
    <lineage>
        <taxon>Bacteria</taxon>
        <taxon>Pseudomonadati</taxon>
        <taxon>Planctomycetota</taxon>
        <taxon>Planctomycetia</taxon>
        <taxon>Pirellulales</taxon>
        <taxon>Pirellulaceae</taxon>
        <taxon>Aporhodopirellula</taxon>
    </lineage>
</organism>
<proteinExistence type="predicted"/>
<dbReference type="Pfam" id="PF08899">
    <property type="entry name" value="DUF1844"/>
    <property type="match status" value="1"/>
</dbReference>
<dbReference type="InterPro" id="IPR014995">
    <property type="entry name" value="DUF1844"/>
</dbReference>